<organism evidence="6 7">
    <name type="scientific">Pandoraea faecigallinarum</name>
    <dbReference type="NCBI Taxonomy" id="656179"/>
    <lineage>
        <taxon>Bacteria</taxon>
        <taxon>Pseudomonadati</taxon>
        <taxon>Pseudomonadota</taxon>
        <taxon>Betaproteobacteria</taxon>
        <taxon>Burkholderiales</taxon>
        <taxon>Burkholderiaceae</taxon>
        <taxon>Pandoraea</taxon>
    </lineage>
</organism>
<dbReference type="PATRIC" id="fig|656179.3.peg.972"/>
<dbReference type="SUPFAM" id="SSF53850">
    <property type="entry name" value="Periplasmic binding protein-like II"/>
    <property type="match status" value="1"/>
</dbReference>
<dbReference type="FunFam" id="3.40.190.290:FF:000001">
    <property type="entry name" value="Transcriptional regulator, LysR family"/>
    <property type="match status" value="1"/>
</dbReference>
<dbReference type="Pfam" id="PF00126">
    <property type="entry name" value="HTH_1"/>
    <property type="match status" value="1"/>
</dbReference>
<dbReference type="SUPFAM" id="SSF46785">
    <property type="entry name" value="Winged helix' DNA-binding domain"/>
    <property type="match status" value="1"/>
</dbReference>
<dbReference type="Proteomes" id="UP000035651">
    <property type="component" value="Chromosome"/>
</dbReference>
<dbReference type="FunFam" id="1.10.10.10:FF:000001">
    <property type="entry name" value="LysR family transcriptional regulator"/>
    <property type="match status" value="1"/>
</dbReference>
<keyword evidence="4" id="KW-0804">Transcription</keyword>
<dbReference type="PANTHER" id="PTHR30537:SF72">
    <property type="entry name" value="LYSR FAMILY TRANSCRIPTIONAL REGULATOR"/>
    <property type="match status" value="1"/>
</dbReference>
<dbReference type="EMBL" id="CP011807">
    <property type="protein sequence ID" value="AKM29542.1"/>
    <property type="molecule type" value="Genomic_DNA"/>
</dbReference>
<keyword evidence="3" id="KW-0238">DNA-binding</keyword>
<dbReference type="CDD" id="cd08472">
    <property type="entry name" value="PBP2_CrgA_like_3"/>
    <property type="match status" value="1"/>
</dbReference>
<accession>A0A0H3WP14</accession>
<evidence type="ECO:0000259" key="5">
    <source>
        <dbReference type="PROSITE" id="PS50931"/>
    </source>
</evidence>
<evidence type="ECO:0000256" key="1">
    <source>
        <dbReference type="ARBA" id="ARBA00009437"/>
    </source>
</evidence>
<dbReference type="RefSeq" id="WP_047905474.1">
    <property type="nucleotide sequence ID" value="NZ_CP011807.3"/>
</dbReference>
<comment type="similarity">
    <text evidence="1">Belongs to the LysR transcriptional regulatory family.</text>
</comment>
<keyword evidence="2" id="KW-0805">Transcription regulation</keyword>
<dbReference type="STRING" id="656179.AB870_04420"/>
<evidence type="ECO:0000256" key="4">
    <source>
        <dbReference type="ARBA" id="ARBA00023163"/>
    </source>
</evidence>
<dbReference type="Pfam" id="PF03466">
    <property type="entry name" value="LysR_substrate"/>
    <property type="match status" value="1"/>
</dbReference>
<dbReference type="Gene3D" id="1.10.10.10">
    <property type="entry name" value="Winged helix-like DNA-binding domain superfamily/Winged helix DNA-binding domain"/>
    <property type="match status" value="1"/>
</dbReference>
<protein>
    <submittedName>
        <fullName evidence="6">Transcriptional regulator</fullName>
    </submittedName>
</protein>
<dbReference type="GO" id="GO:0003700">
    <property type="term" value="F:DNA-binding transcription factor activity"/>
    <property type="evidence" value="ECO:0007669"/>
    <property type="project" value="InterPro"/>
</dbReference>
<evidence type="ECO:0000256" key="2">
    <source>
        <dbReference type="ARBA" id="ARBA00023015"/>
    </source>
</evidence>
<dbReference type="AlphaFoldDB" id="A0A0H3WP14"/>
<proteinExistence type="inferred from homology"/>
<reference evidence="6" key="1">
    <citation type="submission" date="2016-06" db="EMBL/GenBank/DDBJ databases">
        <title>Complete Genome Sequence of Pandoraea faecigallinarum DSM-23572.</title>
        <authorList>
            <person name="Yong D."/>
            <person name="Ee R."/>
            <person name="Lim Y.-L."/>
            <person name="Yin W.-F."/>
            <person name="Chan K.-G."/>
        </authorList>
    </citation>
    <scope>NUCLEOTIDE SEQUENCE</scope>
    <source>
        <strain evidence="6">DSM 23572</strain>
    </source>
</reference>
<keyword evidence="7" id="KW-1185">Reference proteome</keyword>
<dbReference type="OrthoDB" id="9076738at2"/>
<dbReference type="GO" id="GO:0006351">
    <property type="term" value="P:DNA-templated transcription"/>
    <property type="evidence" value="ECO:0007669"/>
    <property type="project" value="TreeGrafter"/>
</dbReference>
<gene>
    <name evidence="6" type="ORF">AB870_04420</name>
</gene>
<feature type="domain" description="HTH lysR-type" evidence="5">
    <location>
        <begin position="1"/>
        <end position="59"/>
    </location>
</feature>
<dbReference type="InterPro" id="IPR058163">
    <property type="entry name" value="LysR-type_TF_proteobact-type"/>
</dbReference>
<dbReference type="InterPro" id="IPR000847">
    <property type="entry name" value="LysR_HTH_N"/>
</dbReference>
<sequence>MHQLDAMRIFVRVTETGSFTQAADSLGLPRASVSNAIKQLETKLGTRLLHRTTRRVQLTQDGQACLERCKDLLADMEEWETMFVARDEALTGRLRVDLPATLARTTIIPQLPSFLAQHPALRVELSSTDRRVDLVREGFDCVLRVGAVADSTLIARPLGHMRQINVASAAYLKRYGVPQTLEDLRSHRLIHYTTTLGTRPAGWEYHDGERYTQWPMEGVLTVNNADAYQAACIAGLGLIQAPEGGVRALLANGTLQEVMPAFQAEPLAVSLLYANRRHLPRRAQAFMNWLADLLTPRLTAFDERPATRR</sequence>
<dbReference type="GO" id="GO:0043565">
    <property type="term" value="F:sequence-specific DNA binding"/>
    <property type="evidence" value="ECO:0007669"/>
    <property type="project" value="TreeGrafter"/>
</dbReference>
<name>A0A0H3WP14_9BURK</name>
<dbReference type="InterPro" id="IPR036388">
    <property type="entry name" value="WH-like_DNA-bd_sf"/>
</dbReference>
<dbReference type="KEGG" id="pfg:AB870_04420"/>
<dbReference type="Gene3D" id="3.40.190.290">
    <property type="match status" value="1"/>
</dbReference>
<evidence type="ECO:0000256" key="3">
    <source>
        <dbReference type="ARBA" id="ARBA00023125"/>
    </source>
</evidence>
<dbReference type="InterPro" id="IPR036390">
    <property type="entry name" value="WH_DNA-bd_sf"/>
</dbReference>
<evidence type="ECO:0000313" key="6">
    <source>
        <dbReference type="EMBL" id="AKM29542.1"/>
    </source>
</evidence>
<dbReference type="PROSITE" id="PS50931">
    <property type="entry name" value="HTH_LYSR"/>
    <property type="match status" value="1"/>
</dbReference>
<dbReference type="InterPro" id="IPR005119">
    <property type="entry name" value="LysR_subst-bd"/>
</dbReference>
<dbReference type="PANTHER" id="PTHR30537">
    <property type="entry name" value="HTH-TYPE TRANSCRIPTIONAL REGULATOR"/>
    <property type="match status" value="1"/>
</dbReference>
<evidence type="ECO:0000313" key="7">
    <source>
        <dbReference type="Proteomes" id="UP000035651"/>
    </source>
</evidence>